<keyword evidence="2" id="KW-0479">Metal-binding</keyword>
<name>A0ABT5WPP9_9SPHN</name>
<organism evidence="5 6">
    <name type="scientific">Novosphingobium album</name>
    <name type="common">ex Liu et al. 2023</name>
    <dbReference type="NCBI Taxonomy" id="3031130"/>
    <lineage>
        <taxon>Bacteria</taxon>
        <taxon>Pseudomonadati</taxon>
        <taxon>Pseudomonadota</taxon>
        <taxon>Alphaproteobacteria</taxon>
        <taxon>Sphingomonadales</taxon>
        <taxon>Sphingomonadaceae</taxon>
        <taxon>Novosphingobium</taxon>
    </lineage>
</organism>
<evidence type="ECO:0000313" key="6">
    <source>
        <dbReference type="Proteomes" id="UP001216253"/>
    </source>
</evidence>
<evidence type="ECO:0000259" key="4">
    <source>
        <dbReference type="Pfam" id="PF03328"/>
    </source>
</evidence>
<evidence type="ECO:0000313" key="5">
    <source>
        <dbReference type="EMBL" id="MDE8651854.1"/>
    </source>
</evidence>
<keyword evidence="6" id="KW-1185">Reference proteome</keyword>
<keyword evidence="3 5" id="KW-0456">Lyase</keyword>
<comment type="similarity">
    <text evidence="1">Belongs to the HpcH/HpaI aldolase family.</text>
</comment>
<comment type="caution">
    <text evidence="5">The sequence shown here is derived from an EMBL/GenBank/DDBJ whole genome shotgun (WGS) entry which is preliminary data.</text>
</comment>
<dbReference type="GO" id="GO:0016829">
    <property type="term" value="F:lyase activity"/>
    <property type="evidence" value="ECO:0007669"/>
    <property type="project" value="UniProtKB-KW"/>
</dbReference>
<dbReference type="SUPFAM" id="SSF56529">
    <property type="entry name" value="FAH"/>
    <property type="match status" value="1"/>
</dbReference>
<dbReference type="Gene3D" id="3.90.850.10">
    <property type="entry name" value="Fumarylacetoacetase-like, C-terminal domain"/>
    <property type="match status" value="1"/>
</dbReference>
<gene>
    <name evidence="5" type="ORF">PYV00_08970</name>
</gene>
<dbReference type="EMBL" id="JARESE010000024">
    <property type="protein sequence ID" value="MDE8651854.1"/>
    <property type="molecule type" value="Genomic_DNA"/>
</dbReference>
<protein>
    <submittedName>
        <fullName evidence="5">Aldolase/citrate lyase family protein</fullName>
    </submittedName>
</protein>
<dbReference type="PANTHER" id="PTHR30502">
    <property type="entry name" value="2-KETO-3-DEOXY-L-RHAMNONATE ALDOLASE"/>
    <property type="match status" value="1"/>
</dbReference>
<dbReference type="Gene3D" id="3.20.20.60">
    <property type="entry name" value="Phosphoenolpyruvate-binding domains"/>
    <property type="match status" value="1"/>
</dbReference>
<dbReference type="Proteomes" id="UP001216253">
    <property type="component" value="Unassembled WGS sequence"/>
</dbReference>
<dbReference type="Pfam" id="PF03328">
    <property type="entry name" value="HpcH_HpaI"/>
    <property type="match status" value="1"/>
</dbReference>
<proteinExistence type="inferred from homology"/>
<dbReference type="PANTHER" id="PTHR30502:SF0">
    <property type="entry name" value="PHOSPHOENOLPYRUVATE CARBOXYLASE FAMILY PROTEIN"/>
    <property type="match status" value="1"/>
</dbReference>
<evidence type="ECO:0000256" key="1">
    <source>
        <dbReference type="ARBA" id="ARBA00005568"/>
    </source>
</evidence>
<dbReference type="InterPro" id="IPR050251">
    <property type="entry name" value="HpcH-HpaI_aldolase"/>
</dbReference>
<accession>A0ABT5WPP9</accession>
<reference evidence="5 6" key="1">
    <citation type="submission" date="2023-03" db="EMBL/GenBank/DDBJ databases">
        <title>NovoSphingobium album sp. nov. isolated from polycyclic aromatic hydrocarbons- and heavy-metal polluted soil.</title>
        <authorList>
            <person name="Liu Z."/>
            <person name="Wang K."/>
        </authorList>
    </citation>
    <scope>NUCLEOTIDE SEQUENCE [LARGE SCALE GENOMIC DNA]</scope>
    <source>
        <strain evidence="5 6">H3SJ31-1</strain>
    </source>
</reference>
<dbReference type="SUPFAM" id="SSF51621">
    <property type="entry name" value="Phosphoenolpyruvate/pyruvate domain"/>
    <property type="match status" value="1"/>
</dbReference>
<dbReference type="InterPro" id="IPR015813">
    <property type="entry name" value="Pyrv/PenolPyrv_kinase-like_dom"/>
</dbReference>
<feature type="domain" description="HpcH/HpaI aldolase/citrate lyase" evidence="4">
    <location>
        <begin position="305"/>
        <end position="530"/>
    </location>
</feature>
<evidence type="ECO:0000256" key="2">
    <source>
        <dbReference type="ARBA" id="ARBA00022723"/>
    </source>
</evidence>
<dbReference type="InterPro" id="IPR036663">
    <property type="entry name" value="Fumarylacetoacetase_C_sf"/>
</dbReference>
<sequence>MQSTTPPVISGRIGRTLDFEAIQAAASALEGAERSGKQIRLLSEIYPEITMDDAYAIQDCWIGMKLAAGEKLAGWKIGLTSKAMQASVSIDIPDSGALLESMRFPNGAVIVPGRFIQPRIEAEIAFVMKGPLEGTAAAEDVLAATDYIAPALEILDTRIARKDPQTGKLRTVYDTISDNAADGGFVLGDAVTDFSGLDMRWLGAIVSRDGEVEETGLSAGVLNNPLMSVACWRNVLRPMATGLRPARLSCQDHSSALSRPFPEVKLSAISELLDMCHVSSSEHLRAKQEAPMNPFKAAIGARRAQIGLWQALASPYTAEICAGSGFDWLLIDAEHAPNDIPLVLAQLQATAAYPVEPMVRIPSADAVLIKQYLDIGARSLMVPMVETAEMATGIVRATRYPPHGIRGVGSAIGRASRWNRRAGYLQKASEEICVVVQLETVAAIKNLHAIAQVEGVDGIFLGPSDLAADMGYLGNAQHCDVQMLIENALAELNKLGVPAGILMADEALAKRYLELGVSFIAVGTDISLLARGAEQLYARFRSMNGES</sequence>
<dbReference type="InterPro" id="IPR005000">
    <property type="entry name" value="Aldolase/citrate-lyase_domain"/>
</dbReference>
<dbReference type="RefSeq" id="WP_275227946.1">
    <property type="nucleotide sequence ID" value="NZ_JARESE010000024.1"/>
</dbReference>
<dbReference type="InterPro" id="IPR040442">
    <property type="entry name" value="Pyrv_kinase-like_dom_sf"/>
</dbReference>
<evidence type="ECO:0000256" key="3">
    <source>
        <dbReference type="ARBA" id="ARBA00023239"/>
    </source>
</evidence>